<reference evidence="2 3" key="1">
    <citation type="submission" date="2016-03" db="EMBL/GenBank/DDBJ databases">
        <title>Acinetobacter genomospecies 28 strain ANC 4149.</title>
        <authorList>
            <person name="Radolfova-Krizova L."/>
            <person name="Nemec A."/>
        </authorList>
    </citation>
    <scope>NUCLEOTIDE SEQUENCE [LARGE SCALE GENOMIC DNA]</scope>
    <source>
        <strain evidence="2 3">ANC 4149</strain>
    </source>
</reference>
<evidence type="ECO:0000313" key="3">
    <source>
        <dbReference type="Proteomes" id="UP000076276"/>
    </source>
</evidence>
<gene>
    <name evidence="2" type="ORF">AZH43_12240</name>
</gene>
<protein>
    <submittedName>
        <fullName evidence="2">Uncharacterized protein</fullName>
    </submittedName>
</protein>
<dbReference type="Proteomes" id="UP000076276">
    <property type="component" value="Unassembled WGS sequence"/>
</dbReference>
<accession>A0A151Y1R2</accession>
<proteinExistence type="predicted"/>
<keyword evidence="3" id="KW-1185">Reference proteome</keyword>
<feature type="region of interest" description="Disordered" evidence="1">
    <location>
        <begin position="18"/>
        <end position="59"/>
    </location>
</feature>
<evidence type="ECO:0000256" key="1">
    <source>
        <dbReference type="SAM" id="MobiDB-lite"/>
    </source>
</evidence>
<sequence>MSTQNTPKKKAVVKLPFPMAATDSDQQDAVHNQVRPKPESYADRTWMPPRGTRRSMGKR</sequence>
<organism evidence="2 3">
    <name type="scientific">Acinetobacter pragensis</name>
    <dbReference type="NCBI Taxonomy" id="1806892"/>
    <lineage>
        <taxon>Bacteria</taxon>
        <taxon>Pseudomonadati</taxon>
        <taxon>Pseudomonadota</taxon>
        <taxon>Gammaproteobacteria</taxon>
        <taxon>Moraxellales</taxon>
        <taxon>Moraxellaceae</taxon>
        <taxon>Acinetobacter</taxon>
    </lineage>
</organism>
<name>A0A151Y1R2_9GAMM</name>
<dbReference type="AlphaFoldDB" id="A0A151Y1R2"/>
<dbReference type="EMBL" id="LUAW01000020">
    <property type="protein sequence ID" value="KYQ71985.1"/>
    <property type="molecule type" value="Genomic_DNA"/>
</dbReference>
<dbReference type="OrthoDB" id="6700284at2"/>
<dbReference type="RefSeq" id="WP_067668871.1">
    <property type="nucleotide sequence ID" value="NZ_CBCSIK010000002.1"/>
</dbReference>
<evidence type="ECO:0000313" key="2">
    <source>
        <dbReference type="EMBL" id="KYQ71985.1"/>
    </source>
</evidence>
<comment type="caution">
    <text evidence="2">The sequence shown here is derived from an EMBL/GenBank/DDBJ whole genome shotgun (WGS) entry which is preliminary data.</text>
</comment>